<accession>A0A518C4G1</accession>
<evidence type="ECO:0000256" key="5">
    <source>
        <dbReference type="ARBA" id="ARBA00022989"/>
    </source>
</evidence>
<keyword evidence="5 8" id="KW-1133">Transmembrane helix</keyword>
<feature type="domain" description="Pycsar effector protein" evidence="9">
    <location>
        <begin position="75"/>
        <end position="225"/>
    </location>
</feature>
<evidence type="ECO:0000256" key="7">
    <source>
        <dbReference type="ARBA" id="ARBA00023136"/>
    </source>
</evidence>
<evidence type="ECO:0000256" key="6">
    <source>
        <dbReference type="ARBA" id="ARBA00023118"/>
    </source>
</evidence>
<keyword evidence="11" id="KW-1185">Reference proteome</keyword>
<dbReference type="Proteomes" id="UP000318626">
    <property type="component" value="Chromosome"/>
</dbReference>
<dbReference type="Pfam" id="PF18967">
    <property type="entry name" value="PycTM"/>
    <property type="match status" value="1"/>
</dbReference>
<sequence length="243" mass="27268">MRNMSTVCRSEADRFFRWVKANLLADLALRQFIYDDSIDQHDDHVAAEKSLTEFRIPVEHSTTRYTWVVQYAKDMYQQLNRVDEQLDSKADSIIRYLGGGASLITGGILFTASQGSFSAPVVISALIPIGCAIFAMAVAVRARRPTQSKLPPTIDGAFKYANYYDEKSDAEGDGSLLPSEVYFAMQWHLTCAGLRIRTEMKARFVRVAINFYMLAVCSLLLPLVVIGLEVIWHWAFGTGIPAR</sequence>
<dbReference type="InterPro" id="IPR043760">
    <property type="entry name" value="PycTM_dom"/>
</dbReference>
<comment type="subcellular location">
    <subcellularLocation>
        <location evidence="1">Cell membrane</location>
    </subcellularLocation>
</comment>
<feature type="transmembrane region" description="Helical" evidence="8">
    <location>
        <begin position="117"/>
        <end position="140"/>
    </location>
</feature>
<keyword evidence="2" id="KW-1003">Cell membrane</keyword>
<proteinExistence type="predicted"/>
<name>A0A518C4G1_9BACT</name>
<evidence type="ECO:0000259" key="9">
    <source>
        <dbReference type="Pfam" id="PF18967"/>
    </source>
</evidence>
<evidence type="ECO:0000256" key="2">
    <source>
        <dbReference type="ARBA" id="ARBA00022475"/>
    </source>
</evidence>
<feature type="transmembrane region" description="Helical" evidence="8">
    <location>
        <begin position="211"/>
        <end position="235"/>
    </location>
</feature>
<keyword evidence="4" id="KW-0547">Nucleotide-binding</keyword>
<gene>
    <name evidence="10" type="ORF">Pan97_11120</name>
</gene>
<dbReference type="EMBL" id="CP036289">
    <property type="protein sequence ID" value="QDU74107.1"/>
    <property type="molecule type" value="Genomic_DNA"/>
</dbReference>
<evidence type="ECO:0000256" key="1">
    <source>
        <dbReference type="ARBA" id="ARBA00004236"/>
    </source>
</evidence>
<evidence type="ECO:0000313" key="10">
    <source>
        <dbReference type="EMBL" id="QDU74107.1"/>
    </source>
</evidence>
<keyword evidence="7 8" id="KW-0472">Membrane</keyword>
<evidence type="ECO:0000256" key="8">
    <source>
        <dbReference type="SAM" id="Phobius"/>
    </source>
</evidence>
<dbReference type="KEGG" id="bvo:Pan97_11120"/>
<evidence type="ECO:0000256" key="3">
    <source>
        <dbReference type="ARBA" id="ARBA00022692"/>
    </source>
</evidence>
<protein>
    <recommendedName>
        <fullName evidence="9">Pycsar effector protein domain-containing protein</fullName>
    </recommendedName>
</protein>
<evidence type="ECO:0000313" key="11">
    <source>
        <dbReference type="Proteomes" id="UP000318626"/>
    </source>
</evidence>
<dbReference type="AlphaFoldDB" id="A0A518C4G1"/>
<feature type="transmembrane region" description="Helical" evidence="8">
    <location>
        <begin position="93"/>
        <end position="111"/>
    </location>
</feature>
<keyword evidence="6" id="KW-0051">Antiviral defense</keyword>
<reference evidence="11" key="1">
    <citation type="submission" date="2019-02" db="EMBL/GenBank/DDBJ databases">
        <title>Deep-cultivation of Planctomycetes and their phenomic and genomic characterization uncovers novel biology.</title>
        <authorList>
            <person name="Wiegand S."/>
            <person name="Jogler M."/>
            <person name="Boedeker C."/>
            <person name="Pinto D."/>
            <person name="Vollmers J."/>
            <person name="Rivas-Marin E."/>
            <person name="Kohn T."/>
            <person name="Peeters S.H."/>
            <person name="Heuer A."/>
            <person name="Rast P."/>
            <person name="Oberbeckmann S."/>
            <person name="Bunk B."/>
            <person name="Jeske O."/>
            <person name="Meyerdierks A."/>
            <person name="Storesund J.E."/>
            <person name="Kallscheuer N."/>
            <person name="Luecker S."/>
            <person name="Lage O.M."/>
            <person name="Pohl T."/>
            <person name="Merkel B.J."/>
            <person name="Hornburger P."/>
            <person name="Mueller R.-W."/>
            <person name="Bruemmer F."/>
            <person name="Labrenz M."/>
            <person name="Spormann A.M."/>
            <person name="Op den Camp H."/>
            <person name="Overmann J."/>
            <person name="Amann R."/>
            <person name="Jetten M.S.M."/>
            <person name="Mascher T."/>
            <person name="Medema M.H."/>
            <person name="Devos D.P."/>
            <person name="Kaster A.-K."/>
            <person name="Ovreas L."/>
            <person name="Rohde M."/>
            <person name="Galperin M.Y."/>
            <person name="Jogler C."/>
        </authorList>
    </citation>
    <scope>NUCLEOTIDE SEQUENCE [LARGE SCALE GENOMIC DNA]</scope>
    <source>
        <strain evidence="11">Pan97</strain>
    </source>
</reference>
<evidence type="ECO:0000256" key="4">
    <source>
        <dbReference type="ARBA" id="ARBA00022741"/>
    </source>
</evidence>
<organism evidence="10 11">
    <name type="scientific">Bremerella volcania</name>
    <dbReference type="NCBI Taxonomy" id="2527984"/>
    <lineage>
        <taxon>Bacteria</taxon>
        <taxon>Pseudomonadati</taxon>
        <taxon>Planctomycetota</taxon>
        <taxon>Planctomycetia</taxon>
        <taxon>Pirellulales</taxon>
        <taxon>Pirellulaceae</taxon>
        <taxon>Bremerella</taxon>
    </lineage>
</organism>
<keyword evidence="3 8" id="KW-0812">Transmembrane</keyword>